<organism evidence="2 3">
    <name type="scientific">Aquincola tertiaricarbonis</name>
    <dbReference type="NCBI Taxonomy" id="391953"/>
    <lineage>
        <taxon>Bacteria</taxon>
        <taxon>Pseudomonadati</taxon>
        <taxon>Pseudomonadota</taxon>
        <taxon>Betaproteobacteria</taxon>
        <taxon>Burkholderiales</taxon>
        <taxon>Sphaerotilaceae</taxon>
        <taxon>Aquincola</taxon>
    </lineage>
</organism>
<feature type="chain" id="PRO_5046368229" evidence="1">
    <location>
        <begin position="27"/>
        <end position="113"/>
    </location>
</feature>
<accession>A0ABY4SHT1</accession>
<dbReference type="RefSeq" id="WP_250198958.1">
    <property type="nucleotide sequence ID" value="NZ_CP097636.1"/>
</dbReference>
<dbReference type="Pfam" id="PF13663">
    <property type="entry name" value="DUF4148"/>
    <property type="match status" value="1"/>
</dbReference>
<gene>
    <name evidence="2" type="ORF">MW290_17345</name>
</gene>
<protein>
    <submittedName>
        <fullName evidence="2">DUF4148 domain-containing protein</fullName>
    </submittedName>
</protein>
<name>A0ABY4SHT1_AQUTE</name>
<evidence type="ECO:0000313" key="3">
    <source>
        <dbReference type="Proteomes" id="UP001056201"/>
    </source>
</evidence>
<dbReference type="Proteomes" id="UP001056201">
    <property type="component" value="Chromosome 2"/>
</dbReference>
<feature type="signal peptide" evidence="1">
    <location>
        <begin position="1"/>
        <end position="26"/>
    </location>
</feature>
<sequence length="113" mass="11872">MNTKTRIASTVAASLIALLGSAAANAQVYGDTGGYNVPELQAKSTKTRAQVQAELLQARANGELRTTADGYGIVDRVAPTQSAKTRDEVRAETLEAMKNGNLSQGNNGEYSRG</sequence>
<keyword evidence="3" id="KW-1185">Reference proteome</keyword>
<dbReference type="InterPro" id="IPR025421">
    <property type="entry name" value="DUF4148"/>
</dbReference>
<dbReference type="EMBL" id="CP097636">
    <property type="protein sequence ID" value="URI10754.1"/>
    <property type="molecule type" value="Genomic_DNA"/>
</dbReference>
<keyword evidence="1" id="KW-0732">Signal</keyword>
<evidence type="ECO:0000313" key="2">
    <source>
        <dbReference type="EMBL" id="URI10754.1"/>
    </source>
</evidence>
<evidence type="ECO:0000256" key="1">
    <source>
        <dbReference type="SAM" id="SignalP"/>
    </source>
</evidence>
<proteinExistence type="predicted"/>
<reference evidence="2" key="1">
    <citation type="submission" date="2022-05" db="EMBL/GenBank/DDBJ databases">
        <title>An RpoN-dependent PEP-CTERM gene is involved in floc formation of an Aquincola tertiaricarbonis strain.</title>
        <authorList>
            <person name="Qiu D."/>
            <person name="Xia M."/>
        </authorList>
    </citation>
    <scope>NUCLEOTIDE SEQUENCE</scope>
    <source>
        <strain evidence="2">RN12</strain>
    </source>
</reference>